<organism evidence="2 3">
    <name type="scientific">Streptomyces paludis</name>
    <dbReference type="NCBI Taxonomy" id="2282738"/>
    <lineage>
        <taxon>Bacteria</taxon>
        <taxon>Bacillati</taxon>
        <taxon>Actinomycetota</taxon>
        <taxon>Actinomycetes</taxon>
        <taxon>Kitasatosporales</taxon>
        <taxon>Streptomycetaceae</taxon>
        <taxon>Streptomyces</taxon>
    </lineage>
</organism>
<name>A0A345HLK0_9ACTN</name>
<feature type="transmembrane region" description="Helical" evidence="1">
    <location>
        <begin position="6"/>
        <end position="25"/>
    </location>
</feature>
<evidence type="ECO:0008006" key="4">
    <source>
        <dbReference type="Google" id="ProtNLM"/>
    </source>
</evidence>
<accession>A0A345HLK0</accession>
<evidence type="ECO:0000313" key="2">
    <source>
        <dbReference type="EMBL" id="AXG77574.1"/>
    </source>
</evidence>
<protein>
    <recommendedName>
        <fullName evidence="4">Secreted protein</fullName>
    </recommendedName>
</protein>
<keyword evidence="1" id="KW-0472">Membrane</keyword>
<evidence type="ECO:0000313" key="3">
    <source>
        <dbReference type="Proteomes" id="UP000253868"/>
    </source>
</evidence>
<reference evidence="3" key="1">
    <citation type="submission" date="2018-07" db="EMBL/GenBank/DDBJ databases">
        <authorList>
            <person name="Zhao J."/>
        </authorList>
    </citation>
    <scope>NUCLEOTIDE SEQUENCE [LARGE SCALE GENOMIC DNA]</scope>
    <source>
        <strain evidence="3">GSSD-12</strain>
    </source>
</reference>
<dbReference type="Proteomes" id="UP000253868">
    <property type="component" value="Chromosome"/>
</dbReference>
<sequence length="176" mass="19430">MSAFLQQVPALIGVVVGALGSYLAVTLGDRARFRREQAARWEDRRLTAYTDYARSLKAIISVLFRVSAHFGNDPHPQPLAPAEANPRLASASEARDQAWEMVLLLAASEVVDVAHAWARTIAAMERFVRDETRDPDAWSALLANQRLARERFYAAARHDVSLPAGHPGRFDTTPGP</sequence>
<dbReference type="RefSeq" id="WP_114658941.1">
    <property type="nucleotide sequence ID" value="NZ_CP031194.1"/>
</dbReference>
<dbReference type="KEGG" id="spad:DVK44_07540"/>
<keyword evidence="1" id="KW-0812">Transmembrane</keyword>
<dbReference type="EMBL" id="CP031194">
    <property type="protein sequence ID" value="AXG77574.1"/>
    <property type="molecule type" value="Genomic_DNA"/>
</dbReference>
<gene>
    <name evidence="2" type="ORF">DVK44_07540</name>
</gene>
<keyword evidence="1" id="KW-1133">Transmembrane helix</keyword>
<dbReference type="AlphaFoldDB" id="A0A345HLK0"/>
<proteinExistence type="predicted"/>
<evidence type="ECO:0000256" key="1">
    <source>
        <dbReference type="SAM" id="Phobius"/>
    </source>
</evidence>
<dbReference type="OrthoDB" id="3401121at2"/>
<keyword evidence="3" id="KW-1185">Reference proteome</keyword>